<name>A0A232M2T9_9EURO</name>
<dbReference type="InterPro" id="IPR016135">
    <property type="entry name" value="UBQ-conjugating_enzyme/RWD"/>
</dbReference>
<keyword evidence="2" id="KW-0808">Transferase</keyword>
<evidence type="ECO:0000313" key="8">
    <source>
        <dbReference type="Proteomes" id="UP000243515"/>
    </source>
</evidence>
<proteinExistence type="predicted"/>
<comment type="caution">
    <text evidence="7">The sequence shown here is derived from an EMBL/GenBank/DDBJ whole genome shotgun (WGS) entry which is preliminary data.</text>
</comment>
<dbReference type="Proteomes" id="UP000243515">
    <property type="component" value="Unassembled WGS sequence"/>
</dbReference>
<evidence type="ECO:0000313" key="7">
    <source>
        <dbReference type="EMBL" id="OXV10407.1"/>
    </source>
</evidence>
<sequence length="1173" mass="130332">MPRKDFLEDLEAARRPGRYPRLVDVGTGDEDGALCFAYVIDKLQVLRIDLQAFVSDLSDYPSSHDYFVFTTSENVPSLVTTVLEEIQPLLAGLSLTDFLSSLSDAVENALSPCSPGENKEGDAGSQDDDDYLPATESDWDIASNEGQVPEEDPFDTESRAQIAEVSPQLRHDLRTAKTAGFRVGYWGSLITLSISCRIAKLGISDEAMQAWGLSPQQYLVLLMRYPGRYRSFDQLLDESLGQPSVEMHVALCDSYKPSLASTMHLFFPYEKLHQQPSSPFGMLNPLFIGKPLNALLNERLLKIVKYRYEFGFTWSGAELYINDVQGKSSNSADPDMAKYSVNENRDPSASVYPRSLTSDHMLDPSASAKLSFPLLAMQFTLRHFVGCTEFCLVCHCRMDANFEALKPYVCSKPLCLYQYITLGFGPSLEWEILSQPYVVDLLVSFTYASAKGNRLRDFPTGLGILVPQGVDCVTDFSSSESVRHLQKPFHLNTLAPGTYIAQLDPVKMELLFPDANSKPPLRAGDWVVIVANVNDAHPVANHWHCRVRNADFWSAVQLSAPVVRGLPTGHTFQRSIAPSKSYSVAFVIYDKNFDDLTEAEKRLVIPMLLDTLPDVHAMGAFLTDESSRKPLLSSWNDRISKSALDVLRWIVASNRSCIMQGDSLNPHAVCEDTVSGMENYIQFRFAQGAPDKEQRFVDSVAAATSRLKLKYPTIFAWHGSSLANWHGIVREGLHFNDILHGRAYGHGVYMSTDWGTSSQYMSQYMGSAGYGGVRSWPNSKLKITGAISLNEVVNAPSEFVSKSPHLVVKQLDWIQSRFLFVQCQVPEELGPRKARNNPPTAIYPQDPKYTAIGPHRGPVAIPITAVSQRRRQLAEILDNDTKGKKRARPENLHSMRSPEYDTASVETEHEDLMVLLSDSDDDRARKTVKIRPNSSLVSKSATSRQMITTSHSGKNFKPGTLAGSSLPLLAPPSYATTSATKMLQSTLRVTLKIQDSHPLDELGWYVDPNLITTVYQWIVELHSFDPGLPLVADLEAAGLQSVVLELRFPENYPMSPPFVRIIRPRFLGFQEGGGGHVTMGGALCMELLTNSGWTAVSTIESVLLQVRMAISSTEPKPARLQRGQREGQVQQYGVGEAVSAYMRACQTHGWKVPPSFEKMSYLESAKNQDGWGL</sequence>
<dbReference type="Gene3D" id="3.90.228.10">
    <property type="match status" value="1"/>
</dbReference>
<dbReference type="SUPFAM" id="SSF54495">
    <property type="entry name" value="UBC-like"/>
    <property type="match status" value="1"/>
</dbReference>
<dbReference type="Pfam" id="PF00179">
    <property type="entry name" value="UQ_con"/>
    <property type="match status" value="1"/>
</dbReference>
<dbReference type="PANTHER" id="PTHR21328">
    <property type="entry name" value="POLY ADP-RIBOSE POLYMERASE FAMILY, MEMBER PARP"/>
    <property type="match status" value="1"/>
</dbReference>
<feature type="region of interest" description="Disordered" evidence="5">
    <location>
        <begin position="109"/>
        <end position="157"/>
    </location>
</feature>
<dbReference type="FunFam" id="3.10.110.10:FF:000107">
    <property type="entry name" value="Ubiquitin conjugating enzyme, putative"/>
    <property type="match status" value="1"/>
</dbReference>
<evidence type="ECO:0000256" key="3">
    <source>
        <dbReference type="ARBA" id="ARBA00022695"/>
    </source>
</evidence>
<dbReference type="GO" id="GO:0003950">
    <property type="term" value="F:NAD+ poly-ADP-ribosyltransferase activity"/>
    <property type="evidence" value="ECO:0007669"/>
    <property type="project" value="InterPro"/>
</dbReference>
<dbReference type="InterPro" id="IPR051838">
    <property type="entry name" value="ARTD_PARP"/>
</dbReference>
<evidence type="ECO:0000256" key="5">
    <source>
        <dbReference type="SAM" id="MobiDB-lite"/>
    </source>
</evidence>
<evidence type="ECO:0000256" key="4">
    <source>
        <dbReference type="ARBA" id="ARBA00023027"/>
    </source>
</evidence>
<keyword evidence="3" id="KW-0548">Nucleotidyltransferase</keyword>
<dbReference type="SUPFAM" id="SSF56399">
    <property type="entry name" value="ADP-ribosylation"/>
    <property type="match status" value="1"/>
</dbReference>
<dbReference type="AlphaFoldDB" id="A0A232M2T9"/>
<feature type="compositionally biased region" description="Polar residues" evidence="5">
    <location>
        <begin position="935"/>
        <end position="953"/>
    </location>
</feature>
<evidence type="ECO:0000256" key="1">
    <source>
        <dbReference type="ARBA" id="ARBA00022676"/>
    </source>
</evidence>
<dbReference type="CDD" id="cd23802">
    <property type="entry name" value="UBCc_UBE2Q"/>
    <property type="match status" value="1"/>
</dbReference>
<dbReference type="EMBL" id="NPHW01002948">
    <property type="protein sequence ID" value="OXV10407.1"/>
    <property type="molecule type" value="Genomic_DNA"/>
</dbReference>
<dbReference type="Pfam" id="PF00644">
    <property type="entry name" value="PARP"/>
    <property type="match status" value="1"/>
</dbReference>
<accession>A0A232M2T9</accession>
<feature type="compositionally biased region" description="Basic and acidic residues" evidence="5">
    <location>
        <begin position="888"/>
        <end position="899"/>
    </location>
</feature>
<evidence type="ECO:0000259" key="6">
    <source>
        <dbReference type="PROSITE" id="PS50127"/>
    </source>
</evidence>
<keyword evidence="4" id="KW-0520">NAD</keyword>
<evidence type="ECO:0000256" key="2">
    <source>
        <dbReference type="ARBA" id="ARBA00022679"/>
    </source>
</evidence>
<dbReference type="Gene3D" id="3.10.110.10">
    <property type="entry name" value="Ubiquitin Conjugating Enzyme"/>
    <property type="match status" value="1"/>
</dbReference>
<organism evidence="7 8">
    <name type="scientific">Elaphomyces granulatus</name>
    <dbReference type="NCBI Taxonomy" id="519963"/>
    <lineage>
        <taxon>Eukaryota</taxon>
        <taxon>Fungi</taxon>
        <taxon>Dikarya</taxon>
        <taxon>Ascomycota</taxon>
        <taxon>Pezizomycotina</taxon>
        <taxon>Eurotiomycetes</taxon>
        <taxon>Eurotiomycetidae</taxon>
        <taxon>Eurotiales</taxon>
        <taxon>Elaphomycetaceae</taxon>
        <taxon>Elaphomyces</taxon>
    </lineage>
</organism>
<feature type="region of interest" description="Disordered" evidence="5">
    <location>
        <begin position="875"/>
        <end position="906"/>
    </location>
</feature>
<dbReference type="InterPro" id="IPR000608">
    <property type="entry name" value="UBC"/>
</dbReference>
<feature type="region of interest" description="Disordered" evidence="5">
    <location>
        <begin position="935"/>
        <end position="956"/>
    </location>
</feature>
<feature type="domain" description="UBC core" evidence="6">
    <location>
        <begin position="978"/>
        <end position="1147"/>
    </location>
</feature>
<dbReference type="GO" id="GO:0016779">
    <property type="term" value="F:nucleotidyltransferase activity"/>
    <property type="evidence" value="ECO:0007669"/>
    <property type="project" value="UniProtKB-KW"/>
</dbReference>
<keyword evidence="1" id="KW-0328">Glycosyltransferase</keyword>
<dbReference type="OrthoDB" id="109543at2759"/>
<reference evidence="7 8" key="1">
    <citation type="journal article" date="2015" name="Environ. Microbiol.">
        <title>Metagenome sequence of Elaphomyces granulatus from sporocarp tissue reveals Ascomycota ectomycorrhizal fingerprints of genome expansion and a Proteobacteria-rich microbiome.</title>
        <authorList>
            <person name="Quandt C.A."/>
            <person name="Kohler A."/>
            <person name="Hesse C.N."/>
            <person name="Sharpton T.J."/>
            <person name="Martin F."/>
            <person name="Spatafora J.W."/>
        </authorList>
    </citation>
    <scope>NUCLEOTIDE SEQUENCE [LARGE SCALE GENOMIC DNA]</scope>
    <source>
        <strain evidence="7 8">OSC145934</strain>
    </source>
</reference>
<dbReference type="PROSITE" id="PS50127">
    <property type="entry name" value="UBC_2"/>
    <property type="match status" value="1"/>
</dbReference>
<dbReference type="InterPro" id="IPR012317">
    <property type="entry name" value="Poly(ADP-ribose)pol_cat_dom"/>
</dbReference>
<gene>
    <name evidence="7" type="ORF">Egran_01832</name>
</gene>
<protein>
    <recommendedName>
        <fullName evidence="6">UBC core domain-containing protein</fullName>
    </recommendedName>
</protein>
<keyword evidence="8" id="KW-1185">Reference proteome</keyword>